<reference evidence="2" key="1">
    <citation type="submission" date="2024-05" db="EMBL/GenBank/DDBJ databases">
        <authorList>
            <person name="Cai S.Y."/>
            <person name="Jin L.M."/>
            <person name="Li H.R."/>
        </authorList>
    </citation>
    <scope>NUCLEOTIDE SEQUENCE</scope>
    <source>
        <strain evidence="2">A5-74</strain>
    </source>
</reference>
<evidence type="ECO:0000313" key="2">
    <source>
        <dbReference type="EMBL" id="XCG63875.1"/>
    </source>
</evidence>
<dbReference type="AlphaFoldDB" id="A0AAU8DRG8"/>
<keyword evidence="1" id="KW-1133">Transmembrane helix</keyword>
<name>A0AAU8DRG8_9ACTN</name>
<keyword evidence="1" id="KW-0812">Transmembrane</keyword>
<dbReference type="RefSeq" id="WP_353649490.1">
    <property type="nucleotide sequence ID" value="NZ_CP159218.1"/>
</dbReference>
<organism evidence="2">
    <name type="scientific">Nakamurella sp. A5-74</name>
    <dbReference type="NCBI Taxonomy" id="3158264"/>
    <lineage>
        <taxon>Bacteria</taxon>
        <taxon>Bacillati</taxon>
        <taxon>Actinomycetota</taxon>
        <taxon>Actinomycetes</taxon>
        <taxon>Nakamurellales</taxon>
        <taxon>Nakamurellaceae</taxon>
        <taxon>Nakamurella</taxon>
    </lineage>
</organism>
<feature type="transmembrane region" description="Helical" evidence="1">
    <location>
        <begin position="63"/>
        <end position="85"/>
    </location>
</feature>
<accession>A0AAU8DRG8</accession>
<feature type="transmembrane region" description="Helical" evidence="1">
    <location>
        <begin position="92"/>
        <end position="110"/>
    </location>
</feature>
<feature type="transmembrane region" description="Helical" evidence="1">
    <location>
        <begin position="6"/>
        <end position="27"/>
    </location>
</feature>
<gene>
    <name evidence="2" type="ORF">ABLG96_00550</name>
</gene>
<sequence>MSTAFWVCAAITAISGFVSLGYSIAALRAATPSKRTSSMYAAARSLALALAAVVAIFAGSPDFLAAIALTMTVVQAADAAIGALIHDRLKTIGPAATAAVNAVALVWLLSQ</sequence>
<proteinExistence type="predicted"/>
<feature type="transmembrane region" description="Helical" evidence="1">
    <location>
        <begin position="39"/>
        <end position="57"/>
    </location>
</feature>
<dbReference type="EMBL" id="CP159218">
    <property type="protein sequence ID" value="XCG63875.1"/>
    <property type="molecule type" value="Genomic_DNA"/>
</dbReference>
<keyword evidence="1" id="KW-0472">Membrane</keyword>
<evidence type="ECO:0000256" key="1">
    <source>
        <dbReference type="SAM" id="Phobius"/>
    </source>
</evidence>
<protein>
    <submittedName>
        <fullName evidence="2">Uncharacterized protein</fullName>
    </submittedName>
</protein>